<dbReference type="AlphaFoldDB" id="A0A4V3DIS6"/>
<dbReference type="EMBL" id="SNZB01000001">
    <property type="protein sequence ID" value="TDR23391.1"/>
    <property type="molecule type" value="Genomic_DNA"/>
</dbReference>
<sequence>MSGEMKYIVLCLLFCVGCSQHKLFVIGADEVQFDQLKNKLEHSGIEVIKQNNLSSEFDQLTLVSAISFPIGAVEAALDQIVYTTLAQGGNQFYTNSAGLYYPSYKPKLVGIYTNSCNGHLITLSTFQDDFFKLTVEQFIETE</sequence>
<evidence type="ECO:0000313" key="1">
    <source>
        <dbReference type="EMBL" id="TDR23391.1"/>
    </source>
</evidence>
<accession>A0A4V3DIS6</accession>
<keyword evidence="2" id="KW-1185">Reference proteome</keyword>
<gene>
    <name evidence="1" type="ORF">C8D91_0252</name>
</gene>
<dbReference type="Proteomes" id="UP000295724">
    <property type="component" value="Unassembled WGS sequence"/>
</dbReference>
<name>A0A4V3DIS6_9GAMM</name>
<organism evidence="1 2">
    <name type="scientific">Marinicella litoralis</name>
    <dbReference type="NCBI Taxonomy" id="644220"/>
    <lineage>
        <taxon>Bacteria</taxon>
        <taxon>Pseudomonadati</taxon>
        <taxon>Pseudomonadota</taxon>
        <taxon>Gammaproteobacteria</taxon>
        <taxon>Lysobacterales</taxon>
        <taxon>Marinicellaceae</taxon>
        <taxon>Marinicella</taxon>
    </lineage>
</organism>
<comment type="caution">
    <text evidence="1">The sequence shown here is derived from an EMBL/GenBank/DDBJ whole genome shotgun (WGS) entry which is preliminary data.</text>
</comment>
<protein>
    <submittedName>
        <fullName evidence="1">Uncharacterized protein</fullName>
    </submittedName>
</protein>
<reference evidence="1 2" key="1">
    <citation type="submission" date="2019-03" db="EMBL/GenBank/DDBJ databases">
        <title>Genomic Encyclopedia of Type Strains, Phase IV (KMG-IV): sequencing the most valuable type-strain genomes for metagenomic binning, comparative biology and taxonomic classification.</title>
        <authorList>
            <person name="Goeker M."/>
        </authorList>
    </citation>
    <scope>NUCLEOTIDE SEQUENCE [LARGE SCALE GENOMIC DNA]</scope>
    <source>
        <strain evidence="1 2">DSM 25488</strain>
    </source>
</reference>
<proteinExistence type="predicted"/>
<evidence type="ECO:0000313" key="2">
    <source>
        <dbReference type="Proteomes" id="UP000295724"/>
    </source>
</evidence>